<feature type="region of interest" description="Disordered" evidence="2">
    <location>
        <begin position="478"/>
        <end position="499"/>
    </location>
</feature>
<proteinExistence type="predicted"/>
<feature type="compositionally biased region" description="Acidic residues" evidence="2">
    <location>
        <begin position="2140"/>
        <end position="2152"/>
    </location>
</feature>
<dbReference type="OrthoDB" id="43807at2759"/>
<protein>
    <submittedName>
        <fullName evidence="3">Uncharacterized protein</fullName>
    </submittedName>
</protein>
<dbReference type="PANTHER" id="PTHR22774">
    <property type="entry name" value="CHOREIN N-TERMINAL DOMAIN-CONTAINING PROTEIN"/>
    <property type="match status" value="1"/>
</dbReference>
<sequence>MDSFLSQTLQPLLQQYIENYSKEQIKINFLKGKGVMRNIILNVDEINARLPPEAYRHMRFARVAMDQVAFKASLTRIKTQPVSIYVERLDIDLYEQTPKSSGQSTTHPTASCATASPEQSPPGPSGPLLLSPYTLQQRILDGIRVEIREIRFRVRVLGRRKCGKVGEWNPPDGLWVFRDLVLLSVTEEGLEGNLEECWRFNKQRFAAERFAGRPKDYYLFKQLRMGSMSFFLLPRDTLASSSSGKCTSSGSRPNLLIVEETPLACDIMIRRSMHDVNCLLDLEVDVRIDRFKMRLGLADKTYEQWFAFIVALYCCAARPGSALAVSTFVLPDETSEAQQGTGPPPADPLHTPLAEEAEQRSDYVRKGTELDRISSAEIEGFEAEVKGTVVGDGRLSLEYASEDEEEGDEGEEEEEEGEEGGESTLLTSADLLGEKEAHERSDIEANTLMTPDKASPSLPRVAMSVSIDDVQIRLVDDIGRSNDPNDQYLPSPAADNQETDKGAGWLLRFQRCRVEDIRPEAAGPDEHILQMYLGSFDLKVLDGLGEGAVSNEPVLLRPTLATLLPKPVEKMAGEVRSMYPTLEPFSARGEGASDGDGHRGDATSHTHVEVPDTVRLKLHTFAYPPPPPPRLAGTLEVNIGRKLQVLANAHAWRRLLDVLVTHTDARCMSGDWGRKTRDYTLQDFPPPGVRDVVVKCQGLLARMPSAPAACEWAEAGWAFSMGIGISSLHISHSLLPSSYFHELMDSRLRLPVENQRKSCRRRTPRSLTPPLSQPKKLVPLRLEVCMADVNVVAHPHGHCRQNFEVLAPTSLNLYVSVEDRLGVPRPAVLEDLWYVPLDAHSSLTVAFSLPDPVGLHINPPICKALALALWPPAYCGRISPRLGSETLSKSSFLLDAIASSSFDALATCASLQITLYEHSDCLTIPSSTLKEGPPLFKVFFYSCQAMASKASCSGLVNQLHMTHVGRSVLEMGLTERDKGILLRFDDNSGSIQVPGHTRLHVPLEDGPMDRLVEILRSFLPSPRSIAGKHSTAGIPVHSFWSQTRSWEYRAVEKTTVCVSTDGDKSLRFVCEQLLLKGSFPPENVVGPNDGDHIGRIVEYPHITFRIRMQSAYQMKAGADWEQWIPGAGILVKMEGNPKTREESRAWSVSLEWSNLPSHLHLSSSLATILTDIKERVRSLARKALPTSTRMSVESFPREMSFLSRAELNKAERVLSKRTRDLSRGLRRQMEEAMCLLNEAKKKTALAVSSHRRQLQSWHRRVERKELQRQHALAFHHADFAGFLHVGSLISPASMVKSKRTSMNGVKAKHLITLPRLWCVLRNGLLLCYDQPNSFKIERVLTVSDKEPCSNPVTLQPFTPSDRPSSRFYDRLYALSYCKGDDDPLFLVCQEVVDLASWKEALGPYLKLDRASDTPSSVCETPKRAVLLHRLSSDTRTFHNGKATTDPSPRGSKRFSLKGLGFRKTQGQRQGQQHYLENSPLSQTLALTSSLTHITPNPPALKDEPTSPSLLSSCTPNIATAASSACGAGSDKFKHLSVIVQPLVRTGREHASVVASYTMTSRLVERITRDEHGCPQDPLHGHVETRSWSVTHSFPVIQAFHGEYTRVWTTALRDDNKVEAALQVEGLYPHEAMGYAHQLLEGAAHLLEMPFPSPLERQEQSVLLGRYWQLVVGTCQAHGLCRAFLGRFLRLPDWTLQNPQPHMESVADEPIPVLTESASADVAADTIDVSGDNNIQDDPLLSILSKFEKKLGSICLAIKKCHMTNILYTAVVKDHGQAIERESSAGIQRVEQLQEALQEQKRRGALLVQEVVKAQLIRDDAVAAMTEVSLDAGRKLVESELRYAALCSKLPHHLQPQSNHRRRPSQGHTRTRHVQSHHHATGTGAVRLKTASPPSPLQLDGSRDSSASAKSFVSSHGLSRDRSHVSNLRAALTSEADGGVRPVTSPRQRRQQLEELLMSSKASMTHTLFATSNANTTASVGNFKLSRQLSSMDGESSSPLASSEVAGATLSTSNRCPSPTVTGAVSQAHHYDVVYKMKGLLADRLEEVGSLKERLKEAEGKVKMYEDRVHRWGVEARESVQMTRKEKTSKVEELGQEAIDNVLDLWRERVGQAEDGREQAERLLKKSRAQWERLLTQIKEEESDNEIAEEEEVRESGRMEEGSMRRDDDYRRLLRALEEGAML</sequence>
<evidence type="ECO:0000313" key="3">
    <source>
        <dbReference type="EMBL" id="TFJ84245.1"/>
    </source>
</evidence>
<feature type="region of interest" description="Disordered" evidence="2">
    <location>
        <begin position="1851"/>
        <end position="1924"/>
    </location>
</feature>
<keyword evidence="4" id="KW-1185">Reference proteome</keyword>
<feature type="compositionally biased region" description="Basic residues" evidence="2">
    <location>
        <begin position="1858"/>
        <end position="1879"/>
    </location>
</feature>
<feature type="compositionally biased region" description="Acidic residues" evidence="2">
    <location>
        <begin position="400"/>
        <end position="421"/>
    </location>
</feature>
<feature type="coiled-coil region" evidence="1">
    <location>
        <begin position="2040"/>
        <end position="2067"/>
    </location>
</feature>
<evidence type="ECO:0000256" key="2">
    <source>
        <dbReference type="SAM" id="MobiDB-lite"/>
    </source>
</evidence>
<feature type="compositionally biased region" description="Low complexity" evidence="2">
    <location>
        <begin position="1903"/>
        <end position="1914"/>
    </location>
</feature>
<keyword evidence="1" id="KW-0175">Coiled coil</keyword>
<accession>A0A4D9D494</accession>
<dbReference type="PANTHER" id="PTHR22774:SF11">
    <property type="entry name" value="CHOREIN N-TERMINAL DOMAIN-CONTAINING PROTEIN"/>
    <property type="match status" value="1"/>
</dbReference>
<feature type="region of interest" description="Disordered" evidence="2">
    <location>
        <begin position="97"/>
        <end position="127"/>
    </location>
</feature>
<dbReference type="Proteomes" id="UP000355283">
    <property type="component" value="Unassembled WGS sequence"/>
</dbReference>
<evidence type="ECO:0000313" key="4">
    <source>
        <dbReference type="Proteomes" id="UP000355283"/>
    </source>
</evidence>
<dbReference type="EMBL" id="SDOX01000019">
    <property type="protein sequence ID" value="TFJ84245.1"/>
    <property type="molecule type" value="Genomic_DNA"/>
</dbReference>
<feature type="region of interest" description="Disordered" evidence="2">
    <location>
        <begin position="2139"/>
        <end position="2165"/>
    </location>
</feature>
<comment type="caution">
    <text evidence="3">The sequence shown here is derived from an EMBL/GenBank/DDBJ whole genome shotgun (WGS) entry which is preliminary data.</text>
</comment>
<feature type="compositionally biased region" description="Polar residues" evidence="2">
    <location>
        <begin position="97"/>
        <end position="118"/>
    </location>
</feature>
<evidence type="ECO:0000256" key="1">
    <source>
        <dbReference type="SAM" id="Coils"/>
    </source>
</evidence>
<name>A0A4D9D494_9STRA</name>
<dbReference type="InterPro" id="IPR026728">
    <property type="entry name" value="BLTP3A/B"/>
</dbReference>
<gene>
    <name evidence="3" type="ORF">NSK_004236</name>
</gene>
<feature type="compositionally biased region" description="Basic and acidic residues" evidence="2">
    <location>
        <begin position="2153"/>
        <end position="2165"/>
    </location>
</feature>
<feature type="region of interest" description="Disordered" evidence="2">
    <location>
        <begin position="399"/>
        <end position="424"/>
    </location>
</feature>
<organism evidence="3 4">
    <name type="scientific">Nannochloropsis salina CCMP1776</name>
    <dbReference type="NCBI Taxonomy" id="1027361"/>
    <lineage>
        <taxon>Eukaryota</taxon>
        <taxon>Sar</taxon>
        <taxon>Stramenopiles</taxon>
        <taxon>Ochrophyta</taxon>
        <taxon>Eustigmatophyceae</taxon>
        <taxon>Eustigmatales</taxon>
        <taxon>Monodopsidaceae</taxon>
        <taxon>Microchloropsis</taxon>
        <taxon>Microchloropsis salina</taxon>
    </lineage>
</organism>
<reference evidence="3 4" key="1">
    <citation type="submission" date="2019-01" db="EMBL/GenBank/DDBJ databases">
        <title>Nuclear Genome Assembly of the Microalgal Biofuel strain Nannochloropsis salina CCMP1776.</title>
        <authorList>
            <person name="Hovde B."/>
        </authorList>
    </citation>
    <scope>NUCLEOTIDE SEQUENCE [LARGE SCALE GENOMIC DNA]</scope>
    <source>
        <strain evidence="3 4">CCMP1776</strain>
    </source>
</reference>